<keyword evidence="6" id="KW-1133">Transmembrane helix</keyword>
<accession>Q2FSF2</accession>
<organism evidence="10 11">
    <name type="scientific">Methanospirillum hungatei JF-1 (strain ATCC 27890 / DSM 864 / NBRC 100397 / JF-1)</name>
    <dbReference type="NCBI Taxonomy" id="323259"/>
    <lineage>
        <taxon>Archaea</taxon>
        <taxon>Methanobacteriati</taxon>
        <taxon>Methanobacteriota</taxon>
        <taxon>Stenosarchaea group</taxon>
        <taxon>Methanomicrobia</taxon>
        <taxon>Methanomicrobiales</taxon>
        <taxon>Methanospirillaceae</taxon>
        <taxon>Methanospirillum</taxon>
    </lineage>
</organism>
<dbReference type="GeneID" id="3922422"/>
<dbReference type="STRING" id="323259.Mhun_2434"/>
<feature type="domain" description="PAC" evidence="9">
    <location>
        <begin position="453"/>
        <end position="505"/>
    </location>
</feature>
<dbReference type="PROSITE" id="PS50113">
    <property type="entry name" value="PAC"/>
    <property type="match status" value="1"/>
</dbReference>
<dbReference type="GO" id="GO:0004673">
    <property type="term" value="F:protein histidine kinase activity"/>
    <property type="evidence" value="ECO:0007669"/>
    <property type="project" value="UniProtKB-EC"/>
</dbReference>
<dbReference type="EC" id="2.7.13.3" evidence="2"/>
<dbReference type="Pfam" id="PF08448">
    <property type="entry name" value="PAS_4"/>
    <property type="match status" value="1"/>
</dbReference>
<feature type="domain" description="PAS" evidence="8">
    <location>
        <begin position="506"/>
        <end position="572"/>
    </location>
</feature>
<dbReference type="InterPro" id="IPR035965">
    <property type="entry name" value="PAS-like_dom_sf"/>
</dbReference>
<evidence type="ECO:0000256" key="5">
    <source>
        <dbReference type="ARBA" id="ARBA00022777"/>
    </source>
</evidence>
<dbReference type="RefSeq" id="WP_011449393.1">
    <property type="nucleotide sequence ID" value="NC_007796.1"/>
</dbReference>
<dbReference type="SMART" id="SM00091">
    <property type="entry name" value="PAS"/>
    <property type="match status" value="2"/>
</dbReference>
<evidence type="ECO:0000256" key="2">
    <source>
        <dbReference type="ARBA" id="ARBA00012438"/>
    </source>
</evidence>
<dbReference type="Gene3D" id="3.30.450.20">
    <property type="entry name" value="PAS domain"/>
    <property type="match status" value="2"/>
</dbReference>
<keyword evidence="6" id="KW-0472">Membrane</keyword>
<evidence type="ECO:0000259" key="8">
    <source>
        <dbReference type="PROSITE" id="PS50112"/>
    </source>
</evidence>
<dbReference type="InterPro" id="IPR013656">
    <property type="entry name" value="PAS_4"/>
</dbReference>
<evidence type="ECO:0000259" key="7">
    <source>
        <dbReference type="PROSITE" id="PS50109"/>
    </source>
</evidence>
<name>Q2FSF2_METHJ</name>
<feature type="domain" description="Histidine kinase" evidence="7">
    <location>
        <begin position="736"/>
        <end position="834"/>
    </location>
</feature>
<dbReference type="Proteomes" id="UP000001941">
    <property type="component" value="Chromosome"/>
</dbReference>
<dbReference type="Pfam" id="PF02518">
    <property type="entry name" value="HATPase_c"/>
    <property type="match status" value="1"/>
</dbReference>
<dbReference type="eggNOG" id="arCOG06193">
    <property type="taxonomic scope" value="Archaea"/>
</dbReference>
<proteinExistence type="predicted"/>
<dbReference type="InterPro" id="IPR005467">
    <property type="entry name" value="His_kinase_dom"/>
</dbReference>
<evidence type="ECO:0000259" key="9">
    <source>
        <dbReference type="PROSITE" id="PS50113"/>
    </source>
</evidence>
<evidence type="ECO:0000256" key="6">
    <source>
        <dbReference type="SAM" id="Phobius"/>
    </source>
</evidence>
<dbReference type="PANTHER" id="PTHR43304">
    <property type="entry name" value="PHYTOCHROME-LIKE PROTEIN CPH1"/>
    <property type="match status" value="1"/>
</dbReference>
<dbReference type="PROSITE" id="PS50112">
    <property type="entry name" value="PAS"/>
    <property type="match status" value="2"/>
</dbReference>
<evidence type="ECO:0000313" key="10">
    <source>
        <dbReference type="EMBL" id="ABD42135.1"/>
    </source>
</evidence>
<dbReference type="InParanoid" id="Q2FSF2"/>
<keyword evidence="6" id="KW-0812">Transmembrane</keyword>
<dbReference type="OrthoDB" id="8127at2157"/>
<dbReference type="PANTHER" id="PTHR43304:SF1">
    <property type="entry name" value="PAC DOMAIN-CONTAINING PROTEIN"/>
    <property type="match status" value="1"/>
</dbReference>
<dbReference type="InterPro" id="IPR007487">
    <property type="entry name" value="ABC_transpt-TYRBP-like"/>
</dbReference>
<dbReference type="InterPro" id="IPR036890">
    <property type="entry name" value="HATPase_C_sf"/>
</dbReference>
<dbReference type="Gene3D" id="3.30.565.10">
    <property type="entry name" value="Histidine kinase-like ATPase, C-terminal domain"/>
    <property type="match status" value="1"/>
</dbReference>
<dbReference type="EnsemblBacteria" id="ABD42135">
    <property type="protein sequence ID" value="ABD42135"/>
    <property type="gene ID" value="Mhun_2434"/>
</dbReference>
<dbReference type="CDD" id="cd00130">
    <property type="entry name" value="PAS"/>
    <property type="match status" value="2"/>
</dbReference>
<keyword evidence="3" id="KW-0597">Phosphoprotein</keyword>
<dbReference type="NCBIfam" id="TIGR00229">
    <property type="entry name" value="sensory_box"/>
    <property type="match status" value="2"/>
</dbReference>
<dbReference type="InterPro" id="IPR004358">
    <property type="entry name" value="Sig_transdc_His_kin-like_C"/>
</dbReference>
<dbReference type="InterPro" id="IPR000014">
    <property type="entry name" value="PAS"/>
</dbReference>
<gene>
    <name evidence="10" type="ordered locus">Mhun_2434</name>
</gene>
<dbReference type="PROSITE" id="PS50109">
    <property type="entry name" value="HIS_KIN"/>
    <property type="match status" value="1"/>
</dbReference>
<evidence type="ECO:0000256" key="3">
    <source>
        <dbReference type="ARBA" id="ARBA00022553"/>
    </source>
</evidence>
<dbReference type="SMART" id="SM00387">
    <property type="entry name" value="HATPase_c"/>
    <property type="match status" value="1"/>
</dbReference>
<dbReference type="InterPro" id="IPR052162">
    <property type="entry name" value="Sensor_kinase/Photoreceptor"/>
</dbReference>
<dbReference type="SUPFAM" id="SSF55874">
    <property type="entry name" value="ATPase domain of HSP90 chaperone/DNA topoisomerase II/histidine kinase"/>
    <property type="match status" value="1"/>
</dbReference>
<dbReference type="AlphaFoldDB" id="Q2FSF2"/>
<dbReference type="SUPFAM" id="SSF55785">
    <property type="entry name" value="PYP-like sensor domain (PAS domain)"/>
    <property type="match status" value="2"/>
</dbReference>
<feature type="domain" description="PAS" evidence="8">
    <location>
        <begin position="379"/>
        <end position="449"/>
    </location>
</feature>
<protein>
    <recommendedName>
        <fullName evidence="2">histidine kinase</fullName>
        <ecNumber evidence="2">2.7.13.3</ecNumber>
    </recommendedName>
</protein>
<reference evidence="11" key="1">
    <citation type="journal article" date="2016" name="Stand. Genomic Sci.">
        <title>Complete genome sequence of Methanospirillum hungatei type strain JF1.</title>
        <authorList>
            <person name="Gunsalus R.P."/>
            <person name="Cook L.E."/>
            <person name="Crable B."/>
            <person name="Rohlin L."/>
            <person name="McDonald E."/>
            <person name="Mouttaki H."/>
            <person name="Sieber J.R."/>
            <person name="Poweleit N."/>
            <person name="Zhou H."/>
            <person name="Lapidus A.L."/>
            <person name="Daligault H.E."/>
            <person name="Land M."/>
            <person name="Gilna P."/>
            <person name="Ivanova N."/>
            <person name="Kyrpides N."/>
            <person name="Culley D.E."/>
            <person name="McInerney M.J."/>
        </authorList>
    </citation>
    <scope>NUCLEOTIDE SEQUENCE [LARGE SCALE GENOMIC DNA]</scope>
    <source>
        <strain evidence="11">ATCC 27890 / DSM 864 / NBRC 100397 / JF-1</strain>
    </source>
</reference>
<dbReference type="Pfam" id="PF04392">
    <property type="entry name" value="ABC_sub_bind"/>
    <property type="match status" value="1"/>
</dbReference>
<dbReference type="HOGENOM" id="CLU_337909_0_0_2"/>
<dbReference type="EMBL" id="CP000254">
    <property type="protein sequence ID" value="ABD42135.1"/>
    <property type="molecule type" value="Genomic_DNA"/>
</dbReference>
<feature type="transmembrane region" description="Helical" evidence="6">
    <location>
        <begin position="348"/>
        <end position="375"/>
    </location>
</feature>
<evidence type="ECO:0000256" key="1">
    <source>
        <dbReference type="ARBA" id="ARBA00000085"/>
    </source>
</evidence>
<dbReference type="PRINTS" id="PR00344">
    <property type="entry name" value="BCTRLSENSOR"/>
</dbReference>
<keyword evidence="11" id="KW-1185">Reference proteome</keyword>
<dbReference type="KEGG" id="mhu:Mhun_2434"/>
<dbReference type="Pfam" id="PF13426">
    <property type="entry name" value="PAS_9"/>
    <property type="match status" value="1"/>
</dbReference>
<dbReference type="InterPro" id="IPR003594">
    <property type="entry name" value="HATPase_dom"/>
</dbReference>
<dbReference type="InterPro" id="IPR000700">
    <property type="entry name" value="PAS-assoc_C"/>
</dbReference>
<evidence type="ECO:0000313" key="11">
    <source>
        <dbReference type="Proteomes" id="UP000001941"/>
    </source>
</evidence>
<dbReference type="Gene3D" id="3.40.50.2300">
    <property type="match status" value="2"/>
</dbReference>
<keyword evidence="4 10" id="KW-0808">Transferase</keyword>
<keyword evidence="5 10" id="KW-0418">Kinase</keyword>
<comment type="catalytic activity">
    <reaction evidence="1">
        <text>ATP + protein L-histidine = ADP + protein N-phospho-L-histidine.</text>
        <dbReference type="EC" id="2.7.13.3"/>
    </reaction>
</comment>
<sequence length="842" mass="94255">MDRSPTIHTILRLFALLVMALLLSKSIGAASNQDNGQFILVLHSYNPTLTWTANISQGILAGMGPLPANTSISFEYLNWKNYPTEENLNLVEDLLRYRYKNLPVDLLITTDDAALIFGLKHRTEIFSDAPIIFTALNGFDEIRPDTYPKTTGVIEAINPEDTIDSIFRLFPDTKHILVLCEYTESGKGIAEIIRKASRNYQNRAVFTYIGDITTGEVYEEIRNQTPGTAILIGSWSVDKTGAIVDIGQFAEKVAAISPVPVFNLYDFNTGRGTVGGSILSGYRQGYIAGQMASEILSGKEISQIPIVGTDATQLIFDYAVLERFKVPKERIPPGSILLHTPPAFIEQYYGFIMAALLVIIILAAALITLLSIMLVRRRTEKLMMTLLDALPGYAFLKDRNGVYQYANQTLCDTIGLRADEIKGKTDYDLFPHEIATRYQEQDDTVIASGKPLFIPEETIPEKSGTKIPLTVRKVPITDAKGSVTGVIGLAFDITEQKAAREELLESHEKYYNLFELGKEAIFLIDQSTGEILEANLFAVEMYGYQKSELIGMNITSLSAEPDTTRILSSEVRTGTFAIPLRYHQKKSGVRFPVEIIGRVFDWKGKIWIVAAIRDISERLRTENAIRKATEKLNLFNYLTRTTMNNQLFILRGYLDFAADIVRDSDAEKYLERSRSAVRSIDRLVLFMKNYQDMGLKPAVWQNVEEVFIYAISHLSMGGITREIFVKGLFIYADPFLEKVFLHLVENSITHGERVTIIGIRTEQDGEDLLLIYEDNGIGVPSDYKEQILSLNLEGKAGIGLILVREILAITGISITETGEYGTGARFVMRVPKGNYRFESGIT</sequence>
<evidence type="ECO:0000256" key="4">
    <source>
        <dbReference type="ARBA" id="ARBA00022679"/>
    </source>
</evidence>